<keyword evidence="8" id="KW-0472">Membrane</keyword>
<dbReference type="GO" id="GO:0008013">
    <property type="term" value="F:beta-catenin binding"/>
    <property type="evidence" value="ECO:0007669"/>
    <property type="project" value="TreeGrafter"/>
</dbReference>
<dbReference type="InterPro" id="IPR020894">
    <property type="entry name" value="Cadherin_CS"/>
</dbReference>
<dbReference type="Gene3D" id="2.60.40.60">
    <property type="entry name" value="Cadherins"/>
    <property type="match status" value="3"/>
</dbReference>
<dbReference type="PROSITE" id="PS00232">
    <property type="entry name" value="CADHERIN_1"/>
    <property type="match status" value="1"/>
</dbReference>
<evidence type="ECO:0000256" key="10">
    <source>
        <dbReference type="PROSITE-ProRule" id="PRU00043"/>
    </source>
</evidence>
<evidence type="ECO:0000313" key="12">
    <source>
        <dbReference type="EMBL" id="KAJ8798412.1"/>
    </source>
</evidence>
<evidence type="ECO:0000256" key="7">
    <source>
        <dbReference type="ARBA" id="ARBA00022989"/>
    </source>
</evidence>
<keyword evidence="5" id="KW-0677">Repeat</keyword>
<dbReference type="InterPro" id="IPR015919">
    <property type="entry name" value="Cadherin-like_sf"/>
</dbReference>
<dbReference type="FunFam" id="2.60.40.60:FF:000033">
    <property type="entry name" value="FAT atypical cadherin 1"/>
    <property type="match status" value="1"/>
</dbReference>
<gene>
    <name evidence="12" type="ORF">J1605_001537</name>
</gene>
<keyword evidence="6 10" id="KW-0106">Calcium</keyword>
<dbReference type="SUPFAM" id="SSF49313">
    <property type="entry name" value="Cadherin-like"/>
    <property type="match status" value="2"/>
</dbReference>
<dbReference type="GO" id="GO:0005509">
    <property type="term" value="F:calcium ion binding"/>
    <property type="evidence" value="ECO:0007669"/>
    <property type="project" value="UniProtKB-UniRule"/>
</dbReference>
<accession>A0AB34I4Z8</accession>
<evidence type="ECO:0000259" key="11">
    <source>
        <dbReference type="PROSITE" id="PS50268"/>
    </source>
</evidence>
<evidence type="ECO:0000256" key="5">
    <source>
        <dbReference type="ARBA" id="ARBA00022737"/>
    </source>
</evidence>
<sequence length="293" mass="31932">MIFVQILVFPQSSPWQLMISPSFQSLGPKPESFWDLLFRSHPTSCQLHGTNRKVVYSLADSADGFFSIDSSSGIIMLEQPLDREQQSSYGISVQATDQSPGQALSSLATVTITVLDINDNPPVFERRDYLVTVPEDTSPGTQVLVVFATSKDIGTNAEITYLIRSGNEQGKFRINPKTGSISVSEVLDYELCRKFYLVVEAKDGGTPALSAMATVNINLTDVNDNPPEFSQDVYSAVISEDALVGDSVILVGARGVVQISGTNNPQESEKVSRVYLGFSSHFLFSVSFGPQEL</sequence>
<dbReference type="InterPro" id="IPR002126">
    <property type="entry name" value="Cadherin-like_dom"/>
</dbReference>
<reference evidence="12 13" key="1">
    <citation type="submission" date="2022-11" db="EMBL/GenBank/DDBJ databases">
        <title>Whole genome sequence of Eschrichtius robustus ER-17-0199.</title>
        <authorList>
            <person name="Bruniche-Olsen A."/>
            <person name="Black A.N."/>
            <person name="Fields C.J."/>
            <person name="Walden K."/>
            <person name="Dewoody J.A."/>
        </authorList>
    </citation>
    <scope>NUCLEOTIDE SEQUENCE [LARGE SCALE GENOMIC DNA]</scope>
    <source>
        <strain evidence="12">ER-17-0199</strain>
        <tissue evidence="12">Blubber</tissue>
    </source>
</reference>
<evidence type="ECO:0000313" key="13">
    <source>
        <dbReference type="Proteomes" id="UP001159641"/>
    </source>
</evidence>
<keyword evidence="2" id="KW-0245">EGF-like domain</keyword>
<dbReference type="GO" id="GO:0016342">
    <property type="term" value="C:catenin complex"/>
    <property type="evidence" value="ECO:0007669"/>
    <property type="project" value="TreeGrafter"/>
</dbReference>
<dbReference type="InterPro" id="IPR039808">
    <property type="entry name" value="Cadherin"/>
</dbReference>
<keyword evidence="4" id="KW-0732">Signal</keyword>
<feature type="domain" description="Cadherin" evidence="11">
    <location>
        <begin position="125"/>
        <end position="229"/>
    </location>
</feature>
<dbReference type="PANTHER" id="PTHR24027">
    <property type="entry name" value="CADHERIN-23"/>
    <property type="match status" value="1"/>
</dbReference>
<dbReference type="CDD" id="cd11304">
    <property type="entry name" value="Cadherin_repeat"/>
    <property type="match status" value="2"/>
</dbReference>
<dbReference type="PROSITE" id="PS50268">
    <property type="entry name" value="CADHERIN_2"/>
    <property type="match status" value="2"/>
</dbReference>
<comment type="caution">
    <text evidence="12">The sequence shown here is derived from an EMBL/GenBank/DDBJ whole genome shotgun (WGS) entry which is preliminary data.</text>
</comment>
<keyword evidence="7" id="KW-1133">Transmembrane helix</keyword>
<comment type="subcellular location">
    <subcellularLocation>
        <location evidence="1">Membrane</location>
        <topology evidence="1">Single-pass membrane protein</topology>
    </subcellularLocation>
</comment>
<organism evidence="12 13">
    <name type="scientific">Eschrichtius robustus</name>
    <name type="common">California gray whale</name>
    <name type="synonym">Eschrichtius gibbosus</name>
    <dbReference type="NCBI Taxonomy" id="9764"/>
    <lineage>
        <taxon>Eukaryota</taxon>
        <taxon>Metazoa</taxon>
        <taxon>Chordata</taxon>
        <taxon>Craniata</taxon>
        <taxon>Vertebrata</taxon>
        <taxon>Euteleostomi</taxon>
        <taxon>Mammalia</taxon>
        <taxon>Eutheria</taxon>
        <taxon>Laurasiatheria</taxon>
        <taxon>Artiodactyla</taxon>
        <taxon>Whippomorpha</taxon>
        <taxon>Cetacea</taxon>
        <taxon>Mysticeti</taxon>
        <taxon>Eschrichtiidae</taxon>
        <taxon>Eschrichtius</taxon>
    </lineage>
</organism>
<protein>
    <recommendedName>
        <fullName evidence="11">Cadherin domain-containing protein</fullName>
    </recommendedName>
</protein>
<evidence type="ECO:0000256" key="8">
    <source>
        <dbReference type="ARBA" id="ARBA00023136"/>
    </source>
</evidence>
<evidence type="ECO:0000256" key="6">
    <source>
        <dbReference type="ARBA" id="ARBA00022837"/>
    </source>
</evidence>
<keyword evidence="3" id="KW-0812">Transmembrane</keyword>
<dbReference type="Pfam" id="PF00028">
    <property type="entry name" value="Cadherin"/>
    <property type="match status" value="2"/>
</dbReference>
<dbReference type="PANTHER" id="PTHR24027:SF438">
    <property type="entry name" value="CADHERIN 23"/>
    <property type="match status" value="1"/>
</dbReference>
<dbReference type="PRINTS" id="PR00205">
    <property type="entry name" value="CADHERIN"/>
</dbReference>
<dbReference type="GO" id="GO:0045296">
    <property type="term" value="F:cadherin binding"/>
    <property type="evidence" value="ECO:0007669"/>
    <property type="project" value="TreeGrafter"/>
</dbReference>
<keyword evidence="13" id="KW-1185">Reference proteome</keyword>
<evidence type="ECO:0000256" key="3">
    <source>
        <dbReference type="ARBA" id="ARBA00022692"/>
    </source>
</evidence>
<keyword evidence="9" id="KW-1015">Disulfide bond</keyword>
<evidence type="ECO:0000256" key="2">
    <source>
        <dbReference type="ARBA" id="ARBA00022536"/>
    </source>
</evidence>
<dbReference type="EMBL" id="JAIQCJ010000074">
    <property type="protein sequence ID" value="KAJ8798412.1"/>
    <property type="molecule type" value="Genomic_DNA"/>
</dbReference>
<dbReference type="AlphaFoldDB" id="A0AB34I4Z8"/>
<dbReference type="GO" id="GO:0007156">
    <property type="term" value="P:homophilic cell adhesion via plasma membrane adhesion molecules"/>
    <property type="evidence" value="ECO:0007669"/>
    <property type="project" value="InterPro"/>
</dbReference>
<proteinExistence type="predicted"/>
<evidence type="ECO:0000256" key="9">
    <source>
        <dbReference type="ARBA" id="ARBA00023157"/>
    </source>
</evidence>
<feature type="domain" description="Cadherin" evidence="11">
    <location>
        <begin position="35"/>
        <end position="124"/>
    </location>
</feature>
<dbReference type="FunFam" id="2.60.40.60:FF:000013">
    <property type="entry name" value="Cadherin EGF LAG seven-pass G-type receptor"/>
    <property type="match status" value="1"/>
</dbReference>
<dbReference type="Proteomes" id="UP001159641">
    <property type="component" value="Unassembled WGS sequence"/>
</dbReference>
<dbReference type="SMART" id="SM00112">
    <property type="entry name" value="CA"/>
    <property type="match status" value="2"/>
</dbReference>
<dbReference type="GO" id="GO:0016477">
    <property type="term" value="P:cell migration"/>
    <property type="evidence" value="ECO:0007669"/>
    <property type="project" value="TreeGrafter"/>
</dbReference>
<evidence type="ECO:0000256" key="4">
    <source>
        <dbReference type="ARBA" id="ARBA00022729"/>
    </source>
</evidence>
<name>A0AB34I4Z8_ESCRO</name>
<evidence type="ECO:0000256" key="1">
    <source>
        <dbReference type="ARBA" id="ARBA00004167"/>
    </source>
</evidence>